<gene>
    <name evidence="4" type="ORF">QQX98_012920</name>
</gene>
<organism evidence="4 5">
    <name type="scientific">Neonectria punicea</name>
    <dbReference type="NCBI Taxonomy" id="979145"/>
    <lineage>
        <taxon>Eukaryota</taxon>
        <taxon>Fungi</taxon>
        <taxon>Dikarya</taxon>
        <taxon>Ascomycota</taxon>
        <taxon>Pezizomycotina</taxon>
        <taxon>Sordariomycetes</taxon>
        <taxon>Hypocreomycetidae</taxon>
        <taxon>Hypocreales</taxon>
        <taxon>Nectriaceae</taxon>
        <taxon>Neonectria</taxon>
    </lineage>
</organism>
<feature type="domain" description="Nephrocystin 3-like N-terminal" evidence="3">
    <location>
        <begin position="4"/>
        <end position="171"/>
    </location>
</feature>
<evidence type="ECO:0000256" key="1">
    <source>
        <dbReference type="ARBA" id="ARBA00022737"/>
    </source>
</evidence>
<name>A0ABR1GHJ5_9HYPO</name>
<dbReference type="SUPFAM" id="SSF52540">
    <property type="entry name" value="P-loop containing nucleoside triphosphate hydrolases"/>
    <property type="match status" value="1"/>
</dbReference>
<evidence type="ECO:0000313" key="4">
    <source>
        <dbReference type="EMBL" id="KAK7397705.1"/>
    </source>
</evidence>
<reference evidence="4 5" key="1">
    <citation type="journal article" date="2025" name="Microbiol. Resour. Announc.">
        <title>Draft genome sequences for Neonectria magnoliae and Neonectria punicea, canker pathogens of Liriodendron tulipifera and Acer saccharum in West Virginia.</title>
        <authorList>
            <person name="Petronek H.M."/>
            <person name="Kasson M.T."/>
            <person name="Metheny A.M."/>
            <person name="Stauder C.M."/>
            <person name="Lovett B."/>
            <person name="Lynch S.C."/>
            <person name="Garnas J.R."/>
            <person name="Kasson L.R."/>
            <person name="Stajich J.E."/>
        </authorList>
    </citation>
    <scope>NUCLEOTIDE SEQUENCE [LARGE SCALE GENOMIC DNA]</scope>
    <source>
        <strain evidence="4 5">NRRL 64653</strain>
    </source>
</reference>
<dbReference type="InterPro" id="IPR027417">
    <property type="entry name" value="P-loop_NTPase"/>
</dbReference>
<dbReference type="Proteomes" id="UP001498476">
    <property type="component" value="Unassembled WGS sequence"/>
</dbReference>
<proteinExistence type="predicted"/>
<evidence type="ECO:0000259" key="3">
    <source>
        <dbReference type="Pfam" id="PF24883"/>
    </source>
</evidence>
<evidence type="ECO:0000313" key="5">
    <source>
        <dbReference type="Proteomes" id="UP001498476"/>
    </source>
</evidence>
<evidence type="ECO:0000256" key="2">
    <source>
        <dbReference type="SAM" id="MobiDB-lite"/>
    </source>
</evidence>
<dbReference type="Gene3D" id="3.40.50.300">
    <property type="entry name" value="P-loop containing nucleotide triphosphate hydrolases"/>
    <property type="match status" value="1"/>
</dbReference>
<dbReference type="EMBL" id="JAZAVJ010000447">
    <property type="protein sequence ID" value="KAK7397705.1"/>
    <property type="molecule type" value="Genomic_DNA"/>
</dbReference>
<keyword evidence="5" id="KW-1185">Reference proteome</keyword>
<sequence length="390" mass="45382">MVPGTCTWFFAEKDETRSPFLAVNGEPGTGKGHLAAAIYDHLGSRFREGPNDKDDNCVAHFYFRDDRKSLADFDNAIASVVYQVSEQSTSAGKLIHRKLCCRRILEEVDVTEWKELLDELLAPLFHSGSKRQLFIVFDGFDELKEDHRESFTEFLADVADRRLRIYVCFTSQPGVTRINGEQDEPICLGVVMAKQKQLPDIKALAWDRVNGLDGLKNFSRYVKQRITEKVEEVAPSESMKWNSFSEKLIGRFKRSEANILFDFHAQKHTLRLAEKAITLAQWAQRKISFTKQLGFQKEFSILTTECEVRRATVDTLMIRGGSSRGRRSGKIDYAGRQGKDRSRDDRRDDYREDRRNDDHGGYRTDRHDWRRDNCHPDQRRDRDNRYQKQR</sequence>
<dbReference type="Pfam" id="PF24883">
    <property type="entry name" value="NPHP3_N"/>
    <property type="match status" value="1"/>
</dbReference>
<dbReference type="InterPro" id="IPR056884">
    <property type="entry name" value="NPHP3-like_N"/>
</dbReference>
<feature type="region of interest" description="Disordered" evidence="2">
    <location>
        <begin position="319"/>
        <end position="390"/>
    </location>
</feature>
<dbReference type="PANTHER" id="PTHR10039">
    <property type="entry name" value="AMELOGENIN"/>
    <property type="match status" value="1"/>
</dbReference>
<keyword evidence="1" id="KW-0677">Repeat</keyword>
<comment type="caution">
    <text evidence="4">The sequence shown here is derived from an EMBL/GenBank/DDBJ whole genome shotgun (WGS) entry which is preliminary data.</text>
</comment>
<protein>
    <recommendedName>
        <fullName evidence="3">Nephrocystin 3-like N-terminal domain-containing protein</fullName>
    </recommendedName>
</protein>
<accession>A0ABR1GHJ5</accession>
<feature type="compositionally biased region" description="Basic and acidic residues" evidence="2">
    <location>
        <begin position="337"/>
        <end position="390"/>
    </location>
</feature>